<keyword evidence="3" id="KW-0436">Ligase</keyword>
<evidence type="ECO:0000256" key="3">
    <source>
        <dbReference type="ARBA" id="ARBA00022598"/>
    </source>
</evidence>
<feature type="region of interest" description="Disordered" evidence="7">
    <location>
        <begin position="443"/>
        <end position="469"/>
    </location>
</feature>
<evidence type="ECO:0000313" key="10">
    <source>
        <dbReference type="EMBL" id="CAK9153343.1"/>
    </source>
</evidence>
<dbReference type="GO" id="GO:0006281">
    <property type="term" value="P:DNA repair"/>
    <property type="evidence" value="ECO:0007669"/>
    <property type="project" value="UniProtKB-KW"/>
</dbReference>
<dbReference type="Pfam" id="PF07522">
    <property type="entry name" value="DRMBL"/>
    <property type="match status" value="1"/>
</dbReference>
<gene>
    <name evidence="10" type="ORF">ILEXP_LOCUS21581</name>
</gene>
<dbReference type="InterPro" id="IPR036866">
    <property type="entry name" value="RibonucZ/Hydroxyglut_hydro"/>
</dbReference>
<dbReference type="Proteomes" id="UP001642360">
    <property type="component" value="Unassembled WGS sequence"/>
</dbReference>
<feature type="domain" description="DNA repair metallo-beta-lactamase" evidence="9">
    <location>
        <begin position="279"/>
        <end position="382"/>
    </location>
</feature>
<dbReference type="Gene3D" id="3.60.15.10">
    <property type="entry name" value="Ribonuclease Z/Hydroxyacylglutathione hydrolase-like"/>
    <property type="match status" value="1"/>
</dbReference>
<feature type="region of interest" description="Disordered" evidence="7">
    <location>
        <begin position="544"/>
        <end position="608"/>
    </location>
</feature>
<dbReference type="InterPro" id="IPR012308">
    <property type="entry name" value="DNA_ligase_ATP-dep_N"/>
</dbReference>
<evidence type="ECO:0000259" key="8">
    <source>
        <dbReference type="Pfam" id="PF04675"/>
    </source>
</evidence>
<name>A0ABC8SE87_9AQUA</name>
<reference evidence="10 11" key="1">
    <citation type="submission" date="2024-02" db="EMBL/GenBank/DDBJ databases">
        <authorList>
            <person name="Vignale AGUSTIN F."/>
            <person name="Sosa J E."/>
            <person name="Modenutti C."/>
        </authorList>
    </citation>
    <scope>NUCLEOTIDE SEQUENCE [LARGE SCALE GENOMIC DNA]</scope>
</reference>
<dbReference type="Pfam" id="PF04675">
    <property type="entry name" value="DNA_ligase_A_N"/>
    <property type="match status" value="1"/>
</dbReference>
<accession>A0ABC8SE87</accession>
<sequence>MSSSKTLTIDTPTFFITSHNTLSSQSPQPSTPPLSFSLLSTDSPLPPIPTNFPQSKLIPKTRFIIDGFKFSGDYSISYFLSHFHSDHYTGLSPTWSKGIIFCSHTTARLLIEILKVPEPFVLALSLSEPVLIDGCEVLLIDANHCPGAVQFLFKIPGNDGKFERYVHTGDFRYCDSMKSGPLLSEFIGSDAVFLDTTYCNPKFVFPSQEESIDYIVSVIERIKVENEGNLKNVLFLVATYVIGKERILLEIWQRCNKKIHVDGRKLAVLSVLGFGEDGVFTAEESESDVHVVGWNVLGETWPFFRPNFGKMKDIMNVRGYSKVVGFVPTGWTYEVKRNKFAVRTKDSFEIHLVPYSEHSNYDELREYVKFLKPKRVIPTVGVDVEKLDNSKYANAMLKHFAGLVDEMAIKQEFLTGFHHGAREVDEKLEKDCPTVSNNVLDEGRELSSAEPKPNNDVESVTNSAFPLRVPDSKNSNGLNEYLTEESIQELRDCLPTWVTQNQMLDLLSSSGGNVVDAVSNFYEHETEFHDQVTASTSSACIPQTSSFDESAAPSDSRIFNSSQRSEDVSLSHSNKLPSMVHSAKTCVSPAKRGKNPENKPYKKARIKSSLASSGQKQYTITRFFSKLVPIVSQGGQLESMSEQSQKNTDLLSNDTFNLCKGVVDQFIHIVNGSESLRSYAATILDETKGDINKALDVYYSSPEGSLGENKERLIEKSKLVQSQCHTGICSSNQGPKPLERLGNITERSTPGLSTDNVAVNYISLPPEKYSPREHACWRDGEPAPYLHLARTFDLVEDEKGKIKATLMLCNMFRSLLALSPEDVLPAVYLCTNKIAPDHENMELNIGGSIVVAALEEACGTNRSKIRDLYNSLGDLGDVAQRCQQTQSLLAPPAPLSIQGVFSMLQKI</sequence>
<dbReference type="PANTHER" id="PTHR23240">
    <property type="entry name" value="DNA CROSS-LINK REPAIR PROTEIN PSO2/SNM1-RELATED"/>
    <property type="match status" value="1"/>
</dbReference>
<dbReference type="FunFam" id="3.40.50.12650:FF:000006">
    <property type="entry name" value="DNA ligase"/>
    <property type="match status" value="1"/>
</dbReference>
<dbReference type="GO" id="GO:0016874">
    <property type="term" value="F:ligase activity"/>
    <property type="evidence" value="ECO:0007669"/>
    <property type="project" value="UniProtKB-KW"/>
</dbReference>
<dbReference type="Gene3D" id="1.10.3260.10">
    <property type="entry name" value="DNA ligase, ATP-dependent, N-terminal domain"/>
    <property type="match status" value="1"/>
</dbReference>
<comment type="caution">
    <text evidence="10">The sequence shown here is derived from an EMBL/GenBank/DDBJ whole genome shotgun (WGS) entry which is preliminary data.</text>
</comment>
<comment type="similarity">
    <text evidence="2">Belongs to the DNA repair metallo-beta-lactamase (DRMBL) family.</text>
</comment>
<evidence type="ECO:0008006" key="12">
    <source>
        <dbReference type="Google" id="ProtNLM"/>
    </source>
</evidence>
<dbReference type="EMBL" id="CAUOFW020002380">
    <property type="protein sequence ID" value="CAK9153343.1"/>
    <property type="molecule type" value="Genomic_DNA"/>
</dbReference>
<evidence type="ECO:0000256" key="1">
    <source>
        <dbReference type="ARBA" id="ARBA00004123"/>
    </source>
</evidence>
<dbReference type="InterPro" id="IPR011084">
    <property type="entry name" value="DRMBL"/>
</dbReference>
<dbReference type="GO" id="GO:0005634">
    <property type="term" value="C:nucleus"/>
    <property type="evidence" value="ECO:0007669"/>
    <property type="project" value="UniProtKB-SubCell"/>
</dbReference>
<keyword evidence="5" id="KW-0234">DNA repair</keyword>
<evidence type="ECO:0000256" key="2">
    <source>
        <dbReference type="ARBA" id="ARBA00010304"/>
    </source>
</evidence>
<protein>
    <recommendedName>
        <fullName evidence="12">DNA ligase 6</fullName>
    </recommendedName>
</protein>
<proteinExistence type="inferred from homology"/>
<keyword evidence="4" id="KW-0227">DNA damage</keyword>
<dbReference type="CDD" id="cd16273">
    <property type="entry name" value="SNM1A-1C-like_MBL-fold"/>
    <property type="match status" value="1"/>
</dbReference>
<dbReference type="AlphaFoldDB" id="A0ABC8SE87"/>
<comment type="subcellular location">
    <subcellularLocation>
        <location evidence="1">Nucleus</location>
    </subcellularLocation>
</comment>
<dbReference type="Gene3D" id="3.40.50.12650">
    <property type="match status" value="1"/>
</dbReference>
<dbReference type="PANTHER" id="PTHR23240:SF35">
    <property type="entry name" value="DNA REPAIR METALLO-BETA-LACTAMASE FAMILY PROTEIN-RELATED"/>
    <property type="match status" value="1"/>
</dbReference>
<evidence type="ECO:0000256" key="6">
    <source>
        <dbReference type="ARBA" id="ARBA00023242"/>
    </source>
</evidence>
<dbReference type="InterPro" id="IPR036599">
    <property type="entry name" value="DNA_ligase_N_sf"/>
</dbReference>
<evidence type="ECO:0000256" key="7">
    <source>
        <dbReference type="SAM" id="MobiDB-lite"/>
    </source>
</evidence>
<evidence type="ECO:0000313" key="11">
    <source>
        <dbReference type="Proteomes" id="UP001642360"/>
    </source>
</evidence>
<evidence type="ECO:0000256" key="4">
    <source>
        <dbReference type="ARBA" id="ARBA00022763"/>
    </source>
</evidence>
<organism evidence="10 11">
    <name type="scientific">Ilex paraguariensis</name>
    <name type="common">yerba mate</name>
    <dbReference type="NCBI Taxonomy" id="185542"/>
    <lineage>
        <taxon>Eukaryota</taxon>
        <taxon>Viridiplantae</taxon>
        <taxon>Streptophyta</taxon>
        <taxon>Embryophyta</taxon>
        <taxon>Tracheophyta</taxon>
        <taxon>Spermatophyta</taxon>
        <taxon>Magnoliopsida</taxon>
        <taxon>eudicotyledons</taxon>
        <taxon>Gunneridae</taxon>
        <taxon>Pentapetalae</taxon>
        <taxon>asterids</taxon>
        <taxon>campanulids</taxon>
        <taxon>Aquifoliales</taxon>
        <taxon>Aquifoliaceae</taxon>
        <taxon>Ilex</taxon>
    </lineage>
</organism>
<keyword evidence="11" id="KW-1185">Reference proteome</keyword>
<feature type="non-terminal residue" evidence="10">
    <location>
        <position position="907"/>
    </location>
</feature>
<evidence type="ECO:0000259" key="9">
    <source>
        <dbReference type="Pfam" id="PF07522"/>
    </source>
</evidence>
<feature type="domain" description="DNA ligase ATP-dependent N-terminal" evidence="8">
    <location>
        <begin position="784"/>
        <end position="907"/>
    </location>
</feature>
<dbReference type="SUPFAM" id="SSF117018">
    <property type="entry name" value="ATP-dependent DNA ligase DNA-binding domain"/>
    <property type="match status" value="1"/>
</dbReference>
<evidence type="ECO:0000256" key="5">
    <source>
        <dbReference type="ARBA" id="ARBA00023204"/>
    </source>
</evidence>
<dbReference type="SUPFAM" id="SSF56281">
    <property type="entry name" value="Metallo-hydrolase/oxidoreductase"/>
    <property type="match status" value="1"/>
</dbReference>
<keyword evidence="6" id="KW-0539">Nucleus</keyword>